<feature type="transmembrane region" description="Helical" evidence="6">
    <location>
        <begin position="354"/>
        <end position="377"/>
    </location>
</feature>
<keyword evidence="3 6" id="KW-0812">Transmembrane</keyword>
<keyword evidence="5 6" id="KW-0472">Membrane</keyword>
<evidence type="ECO:0000256" key="6">
    <source>
        <dbReference type="SAM" id="Phobius"/>
    </source>
</evidence>
<evidence type="ECO:0000256" key="2">
    <source>
        <dbReference type="ARBA" id="ARBA00022475"/>
    </source>
</evidence>
<feature type="transmembrane region" description="Helical" evidence="6">
    <location>
        <begin position="192"/>
        <end position="213"/>
    </location>
</feature>
<evidence type="ECO:0000313" key="8">
    <source>
        <dbReference type="Proteomes" id="UP000011717"/>
    </source>
</evidence>
<dbReference type="Proteomes" id="UP000011717">
    <property type="component" value="Unassembled WGS sequence"/>
</dbReference>
<keyword evidence="4 6" id="KW-1133">Transmembrane helix</keyword>
<comment type="caution">
    <text evidence="7">The sequence shown here is derived from an EMBL/GenBank/DDBJ whole genome shotgun (WGS) entry which is preliminary data.</text>
</comment>
<feature type="transmembrane region" description="Helical" evidence="6">
    <location>
        <begin position="167"/>
        <end position="186"/>
    </location>
</feature>
<protein>
    <submittedName>
        <fullName evidence="7">Membrane protein involved in the export of O-antigen</fullName>
    </submittedName>
</protein>
<keyword evidence="8" id="KW-1185">Reference proteome</keyword>
<sequence length="447" mass="48110">MRRRPRRRSSTTFYASNLKIVRHLRSSTLSRNILAVATGTAAGQAVAFAFSPLITRIYGPEIFGIQGVFLALVSILSPVVALRYPLAIIVADNDSDAWHLRRLAMRMGFALSAGLTVLLLLAAEPISVLLGAEALGPLIWFLPLALLCVAAQDVAGYTAARRGQFRLVGVVTVVQAFLANLARVLGGLAAPIAGVLVAVTSVAPAVQAGLLNLRIKGYPESRGALGKEEVFRLLSKHRDFPLFRMPTDVLNSASQSVPVIMLAALYSPTAAGLYALTRSVLNLPANLINAAIGNVLYARFAELSRSGSELWGMLLKSTLYLLSLAPIIIGVSWFSPDIFAFIFGEEWREAGHYAQWMAIWISLMIVNVPTSRIVAVIGRQGLSLLFNVALLGIRVLSVLAAAWTSADARTAVAWFSISSAGMIVLSLAVFSYSTYRFDMNTKASNGY</sequence>
<reference evidence="7 8" key="1">
    <citation type="journal article" date="2013" name="Genome Announc.">
        <title>Draft Genome Sequence of Strain JLT2015T, Belonging to the Family Sphingomonadaceae of the Alphaproteobacteria.</title>
        <authorList>
            <person name="Tang K."/>
            <person name="Liu K."/>
            <person name="Li S."/>
            <person name="Jiao N."/>
        </authorList>
    </citation>
    <scope>NUCLEOTIDE SEQUENCE [LARGE SCALE GENOMIC DNA]</scope>
    <source>
        <strain evidence="7 8">JLT2015</strain>
    </source>
</reference>
<feature type="transmembrane region" description="Helical" evidence="6">
    <location>
        <begin position="32"/>
        <end position="50"/>
    </location>
</feature>
<dbReference type="PATRIC" id="fig|1234595.3.peg.2933"/>
<feature type="transmembrane region" description="Helical" evidence="6">
    <location>
        <begin position="313"/>
        <end position="334"/>
    </location>
</feature>
<dbReference type="EMBL" id="AMRV01000019">
    <property type="protein sequence ID" value="EMD81687.1"/>
    <property type="molecule type" value="Genomic_DNA"/>
</dbReference>
<keyword evidence="2" id="KW-1003">Cell membrane</keyword>
<feature type="transmembrane region" description="Helical" evidence="6">
    <location>
        <begin position="384"/>
        <end position="406"/>
    </location>
</feature>
<dbReference type="InterPro" id="IPR050833">
    <property type="entry name" value="Poly_Biosynth_Transport"/>
</dbReference>
<dbReference type="PANTHER" id="PTHR30250:SF28">
    <property type="entry name" value="POLYSACCHARIDE BIOSYNTHESIS PROTEIN"/>
    <property type="match status" value="1"/>
</dbReference>
<dbReference type="AlphaFoldDB" id="M2U111"/>
<evidence type="ECO:0000256" key="3">
    <source>
        <dbReference type="ARBA" id="ARBA00022692"/>
    </source>
</evidence>
<feature type="transmembrane region" description="Helical" evidence="6">
    <location>
        <begin position="103"/>
        <end position="123"/>
    </location>
</feature>
<comment type="subcellular location">
    <subcellularLocation>
        <location evidence="1">Cell membrane</location>
        <topology evidence="1">Multi-pass membrane protein</topology>
    </subcellularLocation>
</comment>
<feature type="transmembrane region" description="Helical" evidence="6">
    <location>
        <begin position="412"/>
        <end position="432"/>
    </location>
</feature>
<name>M2U111_9SPHN</name>
<dbReference type="Pfam" id="PF13440">
    <property type="entry name" value="Polysacc_synt_3"/>
    <property type="match status" value="1"/>
</dbReference>
<evidence type="ECO:0000313" key="7">
    <source>
        <dbReference type="EMBL" id="EMD81687.1"/>
    </source>
</evidence>
<dbReference type="GO" id="GO:0005886">
    <property type="term" value="C:plasma membrane"/>
    <property type="evidence" value="ECO:0007669"/>
    <property type="project" value="UniProtKB-SubCell"/>
</dbReference>
<feature type="transmembrane region" description="Helical" evidence="6">
    <location>
        <begin position="135"/>
        <end position="155"/>
    </location>
</feature>
<evidence type="ECO:0000256" key="4">
    <source>
        <dbReference type="ARBA" id="ARBA00022989"/>
    </source>
</evidence>
<evidence type="ECO:0000256" key="1">
    <source>
        <dbReference type="ARBA" id="ARBA00004651"/>
    </source>
</evidence>
<dbReference type="PANTHER" id="PTHR30250">
    <property type="entry name" value="PST FAMILY PREDICTED COLANIC ACID TRANSPORTER"/>
    <property type="match status" value="1"/>
</dbReference>
<accession>M2U111</accession>
<evidence type="ECO:0000256" key="5">
    <source>
        <dbReference type="ARBA" id="ARBA00023136"/>
    </source>
</evidence>
<proteinExistence type="predicted"/>
<feature type="transmembrane region" description="Helical" evidence="6">
    <location>
        <begin position="62"/>
        <end position="82"/>
    </location>
</feature>
<organism evidence="7 8">
    <name type="scientific">Pacificimonas flava</name>
    <dbReference type="NCBI Taxonomy" id="1234595"/>
    <lineage>
        <taxon>Bacteria</taxon>
        <taxon>Pseudomonadati</taxon>
        <taxon>Pseudomonadota</taxon>
        <taxon>Alphaproteobacteria</taxon>
        <taxon>Sphingomonadales</taxon>
        <taxon>Sphingosinicellaceae</taxon>
        <taxon>Pacificimonas</taxon>
    </lineage>
</organism>
<gene>
    <name evidence="7" type="ORF">C725_2930</name>
</gene>